<feature type="region of interest" description="Disordered" evidence="1">
    <location>
        <begin position="1"/>
        <end position="39"/>
    </location>
</feature>
<evidence type="ECO:0000313" key="3">
    <source>
        <dbReference type="Proteomes" id="UP001304895"/>
    </source>
</evidence>
<sequence>MFIACGPAAGRGTDRGAGNSTGEEDAVPASFSPKPGEPTADGVALCGSPAWPGNAEATMVVRAARLKLGAWSFASLAIRCRRLACPCKRRRLLVPSLGFHAFQSPKAPPHGSAYPGSPDAAAPHSVHACSRQPRICTPPPPPLIPTPAIIRAFPSACPLATRAVRLCKK</sequence>
<name>A0AAN6UMA1_9PEZI</name>
<reference evidence="2" key="1">
    <citation type="journal article" date="2023" name="Mol. Phylogenet. Evol.">
        <title>Genome-scale phylogeny and comparative genomics of the fungal order Sordariales.</title>
        <authorList>
            <person name="Hensen N."/>
            <person name="Bonometti L."/>
            <person name="Westerberg I."/>
            <person name="Brannstrom I.O."/>
            <person name="Guillou S."/>
            <person name="Cros-Aarteil S."/>
            <person name="Calhoun S."/>
            <person name="Haridas S."/>
            <person name="Kuo A."/>
            <person name="Mondo S."/>
            <person name="Pangilinan J."/>
            <person name="Riley R."/>
            <person name="LaButti K."/>
            <person name="Andreopoulos B."/>
            <person name="Lipzen A."/>
            <person name="Chen C."/>
            <person name="Yan M."/>
            <person name="Daum C."/>
            <person name="Ng V."/>
            <person name="Clum A."/>
            <person name="Steindorff A."/>
            <person name="Ohm R.A."/>
            <person name="Martin F."/>
            <person name="Silar P."/>
            <person name="Natvig D.O."/>
            <person name="Lalanne C."/>
            <person name="Gautier V."/>
            <person name="Ament-Velasquez S.L."/>
            <person name="Kruys A."/>
            <person name="Hutchinson M.I."/>
            <person name="Powell A.J."/>
            <person name="Barry K."/>
            <person name="Miller A.N."/>
            <person name="Grigoriev I.V."/>
            <person name="Debuchy R."/>
            <person name="Gladieux P."/>
            <person name="Hiltunen Thoren M."/>
            <person name="Johannesson H."/>
        </authorList>
    </citation>
    <scope>NUCLEOTIDE SEQUENCE</scope>
    <source>
        <strain evidence="2">CBS 123565</strain>
    </source>
</reference>
<dbReference type="AlphaFoldDB" id="A0AAN6UMA1"/>
<dbReference type="EMBL" id="MU853406">
    <property type="protein sequence ID" value="KAK4135281.1"/>
    <property type="molecule type" value="Genomic_DNA"/>
</dbReference>
<protein>
    <submittedName>
        <fullName evidence="2">Uncharacterized protein</fullName>
    </submittedName>
</protein>
<reference evidence="2" key="2">
    <citation type="submission" date="2023-05" db="EMBL/GenBank/DDBJ databases">
        <authorList>
            <consortium name="Lawrence Berkeley National Laboratory"/>
            <person name="Steindorff A."/>
            <person name="Hensen N."/>
            <person name="Bonometti L."/>
            <person name="Westerberg I."/>
            <person name="Brannstrom I.O."/>
            <person name="Guillou S."/>
            <person name="Cros-Aarteil S."/>
            <person name="Calhoun S."/>
            <person name="Haridas S."/>
            <person name="Kuo A."/>
            <person name="Mondo S."/>
            <person name="Pangilinan J."/>
            <person name="Riley R."/>
            <person name="Labutti K."/>
            <person name="Andreopoulos B."/>
            <person name="Lipzen A."/>
            <person name="Chen C."/>
            <person name="Yanf M."/>
            <person name="Daum C."/>
            <person name="Ng V."/>
            <person name="Clum A."/>
            <person name="Ohm R."/>
            <person name="Martin F."/>
            <person name="Silar P."/>
            <person name="Natvig D."/>
            <person name="Lalanne C."/>
            <person name="Gautier V."/>
            <person name="Ament-Velasquez S.L."/>
            <person name="Kruys A."/>
            <person name="Hutchinson M.I."/>
            <person name="Powell A.J."/>
            <person name="Barry K."/>
            <person name="Miller A.N."/>
            <person name="Grigoriev I.V."/>
            <person name="Debuchy R."/>
            <person name="Gladieux P."/>
            <person name="Thoren M.H."/>
            <person name="Johannesson H."/>
        </authorList>
    </citation>
    <scope>NUCLEOTIDE SEQUENCE</scope>
    <source>
        <strain evidence="2">CBS 123565</strain>
    </source>
</reference>
<evidence type="ECO:0000256" key="1">
    <source>
        <dbReference type="SAM" id="MobiDB-lite"/>
    </source>
</evidence>
<dbReference type="Proteomes" id="UP001304895">
    <property type="component" value="Unassembled WGS sequence"/>
</dbReference>
<comment type="caution">
    <text evidence="2">The sequence shown here is derived from an EMBL/GenBank/DDBJ whole genome shotgun (WGS) entry which is preliminary data.</text>
</comment>
<accession>A0AAN6UMA1</accession>
<gene>
    <name evidence="2" type="ORF">BT67DRAFT_270394</name>
</gene>
<proteinExistence type="predicted"/>
<organism evidence="2 3">
    <name type="scientific">Trichocladium antarcticum</name>
    <dbReference type="NCBI Taxonomy" id="1450529"/>
    <lineage>
        <taxon>Eukaryota</taxon>
        <taxon>Fungi</taxon>
        <taxon>Dikarya</taxon>
        <taxon>Ascomycota</taxon>
        <taxon>Pezizomycotina</taxon>
        <taxon>Sordariomycetes</taxon>
        <taxon>Sordariomycetidae</taxon>
        <taxon>Sordariales</taxon>
        <taxon>Chaetomiaceae</taxon>
        <taxon>Trichocladium</taxon>
    </lineage>
</organism>
<keyword evidence="3" id="KW-1185">Reference proteome</keyword>
<evidence type="ECO:0000313" key="2">
    <source>
        <dbReference type="EMBL" id="KAK4135281.1"/>
    </source>
</evidence>